<proteinExistence type="inferred from homology"/>
<evidence type="ECO:0000256" key="6">
    <source>
        <dbReference type="ARBA" id="ARBA00022592"/>
    </source>
</evidence>
<name>A0A9X3S0K0_9ACTN</name>
<keyword evidence="5 7" id="KW-0963">Cytoplasm</keyword>
<dbReference type="GO" id="GO:0045936">
    <property type="term" value="P:negative regulation of phosphate metabolic process"/>
    <property type="evidence" value="ECO:0007669"/>
    <property type="project" value="InterPro"/>
</dbReference>
<dbReference type="PANTHER" id="PTHR42930:SF3">
    <property type="entry name" value="PHOSPHATE-SPECIFIC TRANSPORT SYSTEM ACCESSORY PROTEIN PHOU"/>
    <property type="match status" value="1"/>
</dbReference>
<dbReference type="RefSeq" id="WP_270040609.1">
    <property type="nucleotide sequence ID" value="NZ_JAPDOD010000012.1"/>
</dbReference>
<dbReference type="FunFam" id="1.20.58.220:FF:000004">
    <property type="entry name" value="Phosphate-specific transport system accessory protein PhoU"/>
    <property type="match status" value="1"/>
</dbReference>
<evidence type="ECO:0000256" key="4">
    <source>
        <dbReference type="ARBA" id="ARBA00022448"/>
    </source>
</evidence>
<dbReference type="InterPro" id="IPR038078">
    <property type="entry name" value="PhoU-like_sf"/>
</dbReference>
<evidence type="ECO:0000256" key="3">
    <source>
        <dbReference type="ARBA" id="ARBA00011738"/>
    </source>
</evidence>
<dbReference type="SUPFAM" id="SSF109755">
    <property type="entry name" value="PhoU-like"/>
    <property type="match status" value="1"/>
</dbReference>
<comment type="subcellular location">
    <subcellularLocation>
        <location evidence="1 7">Cytoplasm</location>
    </subcellularLocation>
</comment>
<evidence type="ECO:0000259" key="8">
    <source>
        <dbReference type="Pfam" id="PF01895"/>
    </source>
</evidence>
<feature type="domain" description="PhoU" evidence="8">
    <location>
        <begin position="32"/>
        <end position="113"/>
    </location>
</feature>
<evidence type="ECO:0000313" key="10">
    <source>
        <dbReference type="Proteomes" id="UP001149140"/>
    </source>
</evidence>
<evidence type="ECO:0000313" key="9">
    <source>
        <dbReference type="EMBL" id="MDA0161399.1"/>
    </source>
</evidence>
<evidence type="ECO:0000256" key="7">
    <source>
        <dbReference type="PIRNR" id="PIRNR003107"/>
    </source>
</evidence>
<comment type="similarity">
    <text evidence="2 7">Belongs to the PhoU family.</text>
</comment>
<dbReference type="Gene3D" id="1.20.58.220">
    <property type="entry name" value="Phosphate transport system protein phou homolog 2, domain 2"/>
    <property type="match status" value="1"/>
</dbReference>
<dbReference type="Pfam" id="PF01895">
    <property type="entry name" value="PhoU"/>
    <property type="match status" value="2"/>
</dbReference>
<comment type="caution">
    <text evidence="9">The sequence shown here is derived from an EMBL/GenBank/DDBJ whole genome shotgun (WGS) entry which is preliminary data.</text>
</comment>
<comment type="function">
    <text evidence="7">Plays a role in the regulation of phosphate uptake.</text>
</comment>
<evidence type="ECO:0000256" key="2">
    <source>
        <dbReference type="ARBA" id="ARBA00008107"/>
    </source>
</evidence>
<dbReference type="PANTHER" id="PTHR42930">
    <property type="entry name" value="PHOSPHATE-SPECIFIC TRANSPORT SYSTEM ACCESSORY PROTEIN PHOU"/>
    <property type="match status" value="1"/>
</dbReference>
<dbReference type="GO" id="GO:0006817">
    <property type="term" value="P:phosphate ion transport"/>
    <property type="evidence" value="ECO:0007669"/>
    <property type="project" value="UniProtKB-KW"/>
</dbReference>
<feature type="domain" description="PhoU" evidence="8">
    <location>
        <begin position="134"/>
        <end position="216"/>
    </location>
</feature>
<keyword evidence="10" id="KW-1185">Reference proteome</keyword>
<dbReference type="AlphaFoldDB" id="A0A9X3S0K0"/>
<evidence type="ECO:0000256" key="1">
    <source>
        <dbReference type="ARBA" id="ARBA00004496"/>
    </source>
</evidence>
<gene>
    <name evidence="9" type="primary">phoU</name>
    <name evidence="9" type="ORF">OM076_14070</name>
</gene>
<dbReference type="GO" id="GO:0005737">
    <property type="term" value="C:cytoplasm"/>
    <property type="evidence" value="ECO:0007669"/>
    <property type="project" value="UniProtKB-SubCell"/>
</dbReference>
<dbReference type="InterPro" id="IPR028366">
    <property type="entry name" value="PhoU"/>
</dbReference>
<dbReference type="EMBL" id="JAPDOD010000012">
    <property type="protein sequence ID" value="MDA0161399.1"/>
    <property type="molecule type" value="Genomic_DNA"/>
</dbReference>
<evidence type="ECO:0000256" key="5">
    <source>
        <dbReference type="ARBA" id="ARBA00022490"/>
    </source>
</evidence>
<dbReference type="PIRSF" id="PIRSF003107">
    <property type="entry name" value="PhoU"/>
    <property type="match status" value="1"/>
</dbReference>
<comment type="subunit">
    <text evidence="3 7">Homodimer.</text>
</comment>
<organism evidence="9 10">
    <name type="scientific">Solirubrobacter ginsenosidimutans</name>
    <dbReference type="NCBI Taxonomy" id="490573"/>
    <lineage>
        <taxon>Bacteria</taxon>
        <taxon>Bacillati</taxon>
        <taxon>Actinomycetota</taxon>
        <taxon>Thermoleophilia</taxon>
        <taxon>Solirubrobacterales</taxon>
        <taxon>Solirubrobacteraceae</taxon>
        <taxon>Solirubrobacter</taxon>
    </lineage>
</organism>
<sequence length="234" mass="26273">MDEKTGGRMAGGRQHFQEEIRDLETQALGGLDLVVKTLDRTLEALEHQDIELASIVVHDDDRIDGRYLEVQQGILSLLALQAPVASDLRTVAALLHVIKHVERMGDQCVNIAKMLPVVGFEPPSDEEMLQFIFRMGRLARSQVEQSKQAFLLRDVAVAEDLVRQDQEINRLNRCVFSRAVEIGTDADRREWAMSMMLVARAIERIGDNAVDIGEQVAFVVTGEFREFSDASRVS</sequence>
<dbReference type="GO" id="GO:0030643">
    <property type="term" value="P:intracellular phosphate ion homeostasis"/>
    <property type="evidence" value="ECO:0007669"/>
    <property type="project" value="InterPro"/>
</dbReference>
<keyword evidence="6 7" id="KW-0592">Phosphate transport</keyword>
<dbReference type="InterPro" id="IPR026022">
    <property type="entry name" value="PhoU_dom"/>
</dbReference>
<dbReference type="NCBIfam" id="TIGR02135">
    <property type="entry name" value="phoU_full"/>
    <property type="match status" value="1"/>
</dbReference>
<keyword evidence="4 7" id="KW-0813">Transport</keyword>
<reference evidence="9" key="1">
    <citation type="submission" date="2022-10" db="EMBL/GenBank/DDBJ databases">
        <title>The WGS of Solirubrobacter ginsenosidimutans DSM 21036.</title>
        <authorList>
            <person name="Jiang Z."/>
        </authorList>
    </citation>
    <scope>NUCLEOTIDE SEQUENCE</scope>
    <source>
        <strain evidence="9">DSM 21036</strain>
    </source>
</reference>
<accession>A0A9X3S0K0</accession>
<protein>
    <recommendedName>
        <fullName evidence="7">Phosphate-specific transport system accessory protein PhoU</fullName>
    </recommendedName>
</protein>
<dbReference type="Proteomes" id="UP001149140">
    <property type="component" value="Unassembled WGS sequence"/>
</dbReference>